<evidence type="ECO:0000313" key="1">
    <source>
        <dbReference type="EMBL" id="KAL2736793.1"/>
    </source>
</evidence>
<evidence type="ECO:0000313" key="2">
    <source>
        <dbReference type="Proteomes" id="UP001607303"/>
    </source>
</evidence>
<accession>A0ABD2BVI6</accession>
<dbReference type="Proteomes" id="UP001607303">
    <property type="component" value="Unassembled WGS sequence"/>
</dbReference>
<reference evidence="1 2" key="1">
    <citation type="journal article" date="2024" name="Ann. Entomol. Soc. Am.">
        <title>Genomic analyses of the southern and eastern yellowjacket wasps (Hymenoptera: Vespidae) reveal evolutionary signatures of social life.</title>
        <authorList>
            <person name="Catto M.A."/>
            <person name="Caine P.B."/>
            <person name="Orr S.E."/>
            <person name="Hunt B.G."/>
            <person name="Goodisman M.A.D."/>
        </authorList>
    </citation>
    <scope>NUCLEOTIDE SEQUENCE [LARGE SCALE GENOMIC DNA]</scope>
    <source>
        <strain evidence="1">232</strain>
        <tissue evidence="1">Head and thorax</tissue>
    </source>
</reference>
<dbReference type="EMBL" id="JAYRBN010000066">
    <property type="protein sequence ID" value="KAL2736793.1"/>
    <property type="molecule type" value="Genomic_DNA"/>
</dbReference>
<proteinExistence type="predicted"/>
<dbReference type="AlphaFoldDB" id="A0ABD2BVI6"/>
<comment type="caution">
    <text evidence="1">The sequence shown here is derived from an EMBL/GenBank/DDBJ whole genome shotgun (WGS) entry which is preliminary data.</text>
</comment>
<sequence>MKIYSVFLLIPGTGKVQLAIKQFSTEYRPDIEDN</sequence>
<keyword evidence="2" id="KW-1185">Reference proteome</keyword>
<feature type="non-terminal residue" evidence="1">
    <location>
        <position position="34"/>
    </location>
</feature>
<organism evidence="1 2">
    <name type="scientific">Vespula maculifrons</name>
    <name type="common">Eastern yellow jacket</name>
    <name type="synonym">Wasp</name>
    <dbReference type="NCBI Taxonomy" id="7453"/>
    <lineage>
        <taxon>Eukaryota</taxon>
        <taxon>Metazoa</taxon>
        <taxon>Ecdysozoa</taxon>
        <taxon>Arthropoda</taxon>
        <taxon>Hexapoda</taxon>
        <taxon>Insecta</taxon>
        <taxon>Pterygota</taxon>
        <taxon>Neoptera</taxon>
        <taxon>Endopterygota</taxon>
        <taxon>Hymenoptera</taxon>
        <taxon>Apocrita</taxon>
        <taxon>Aculeata</taxon>
        <taxon>Vespoidea</taxon>
        <taxon>Vespidae</taxon>
        <taxon>Vespinae</taxon>
        <taxon>Vespula</taxon>
    </lineage>
</organism>
<name>A0ABD2BVI6_VESMC</name>
<protein>
    <submittedName>
        <fullName evidence="1">Uncharacterized protein</fullName>
    </submittedName>
</protein>
<gene>
    <name evidence="1" type="ORF">V1477_013302</name>
</gene>